<dbReference type="GO" id="GO:0016787">
    <property type="term" value="F:hydrolase activity"/>
    <property type="evidence" value="ECO:0007669"/>
    <property type="project" value="UniProtKB-KW"/>
</dbReference>
<feature type="compositionally biased region" description="Low complexity" evidence="2">
    <location>
        <begin position="185"/>
        <end position="196"/>
    </location>
</feature>
<comment type="caution">
    <text evidence="4">The sequence shown here is derived from an EMBL/GenBank/DDBJ whole genome shotgun (WGS) entry which is preliminary data.</text>
</comment>
<dbReference type="InterPro" id="IPR005645">
    <property type="entry name" value="FSH-like_dom"/>
</dbReference>
<feature type="region of interest" description="Disordered" evidence="2">
    <location>
        <begin position="158"/>
        <end position="198"/>
    </location>
</feature>
<reference evidence="4" key="1">
    <citation type="submission" date="2023-06" db="EMBL/GenBank/DDBJ databases">
        <title>Genome-scale phylogeny and comparative genomics of the fungal order Sordariales.</title>
        <authorList>
            <consortium name="Lawrence Berkeley National Laboratory"/>
            <person name="Hensen N."/>
            <person name="Bonometti L."/>
            <person name="Westerberg I."/>
            <person name="Brannstrom I.O."/>
            <person name="Guillou S."/>
            <person name="Cros-Aarteil S."/>
            <person name="Calhoun S."/>
            <person name="Haridas S."/>
            <person name="Kuo A."/>
            <person name="Mondo S."/>
            <person name="Pangilinan J."/>
            <person name="Riley R."/>
            <person name="LaButti K."/>
            <person name="Andreopoulos B."/>
            <person name="Lipzen A."/>
            <person name="Chen C."/>
            <person name="Yanf M."/>
            <person name="Daum C."/>
            <person name="Ng V."/>
            <person name="Clum A."/>
            <person name="Steindorff A."/>
            <person name="Ohm R."/>
            <person name="Martin F."/>
            <person name="Silar P."/>
            <person name="Natvig D."/>
            <person name="Lalanne C."/>
            <person name="Gautier V."/>
            <person name="Ament-velasquez S.L."/>
            <person name="Kruys A."/>
            <person name="Hutchinson M.I."/>
            <person name="Powell A.J."/>
            <person name="Barry K."/>
            <person name="Miller A.N."/>
            <person name="Grigoriev I.V."/>
            <person name="Debuchy R."/>
            <person name="Gladieux P."/>
            <person name="Thoren M.H."/>
            <person name="Johannesson H."/>
        </authorList>
    </citation>
    <scope>NUCLEOTIDE SEQUENCE</scope>
    <source>
        <strain evidence="4">SMH3187-1</strain>
    </source>
</reference>
<dbReference type="SUPFAM" id="SSF53474">
    <property type="entry name" value="alpha/beta-Hydrolases"/>
    <property type="match status" value="1"/>
</dbReference>
<dbReference type="Proteomes" id="UP001172155">
    <property type="component" value="Unassembled WGS sequence"/>
</dbReference>
<dbReference type="PANTHER" id="PTHR48070">
    <property type="entry name" value="ESTERASE OVCA2"/>
    <property type="match status" value="1"/>
</dbReference>
<dbReference type="GO" id="GO:0005634">
    <property type="term" value="C:nucleus"/>
    <property type="evidence" value="ECO:0007669"/>
    <property type="project" value="TreeGrafter"/>
</dbReference>
<protein>
    <submittedName>
        <fullName evidence="4">Serine hydrolase-domain-containing protein</fullName>
    </submittedName>
</protein>
<evidence type="ECO:0000256" key="1">
    <source>
        <dbReference type="ARBA" id="ARBA00022801"/>
    </source>
</evidence>
<accession>A0AA40KBW4</accession>
<keyword evidence="5" id="KW-1185">Reference proteome</keyword>
<keyword evidence="1 4" id="KW-0378">Hydrolase</keyword>
<proteinExistence type="predicted"/>
<gene>
    <name evidence="4" type="ORF">B0T18DRAFT_424072</name>
</gene>
<evidence type="ECO:0000313" key="4">
    <source>
        <dbReference type="EMBL" id="KAK0753538.1"/>
    </source>
</evidence>
<evidence type="ECO:0000313" key="5">
    <source>
        <dbReference type="Proteomes" id="UP001172155"/>
    </source>
</evidence>
<dbReference type="EMBL" id="JAUKUD010000001">
    <property type="protein sequence ID" value="KAK0753538.1"/>
    <property type="molecule type" value="Genomic_DNA"/>
</dbReference>
<dbReference type="GO" id="GO:0005737">
    <property type="term" value="C:cytoplasm"/>
    <property type="evidence" value="ECO:0007669"/>
    <property type="project" value="TreeGrafter"/>
</dbReference>
<dbReference type="Pfam" id="PF03959">
    <property type="entry name" value="FSH1"/>
    <property type="match status" value="1"/>
</dbReference>
<dbReference type="PANTHER" id="PTHR48070:SF4">
    <property type="entry name" value="ESTERASE ALNB"/>
    <property type="match status" value="1"/>
</dbReference>
<dbReference type="InterPro" id="IPR029058">
    <property type="entry name" value="AB_hydrolase_fold"/>
</dbReference>
<name>A0AA40KBW4_9PEZI</name>
<sequence length="305" mass="32939">MKILCLHPWGTSGLIFEKQLGVLTGILDPSHEWVYINGGKDCGRARELPDFVPGPYYSWYEGLSSPECQEAHDIITETIAEEGPFDGVVGFSQGASLALSYLLHHAITSGPSSASPFRFALFFCTNLVISPDPKFNADKTIKYARYYTAAQPALPVSVPNLTTKSTDNTNSHSSDSESESPPAPSLSTTTTKTSKSAPKHRALLLLPSQKLALVNELVELVSSMTHNLPSSTAPAASWPTNPTPADFPRVYHPLTTKARVAIPTVHVIGEEDPLATHGELAVRLCEKRGARVEVVVTSTGYDLPE</sequence>
<organism evidence="4 5">
    <name type="scientific">Schizothecium vesticola</name>
    <dbReference type="NCBI Taxonomy" id="314040"/>
    <lineage>
        <taxon>Eukaryota</taxon>
        <taxon>Fungi</taxon>
        <taxon>Dikarya</taxon>
        <taxon>Ascomycota</taxon>
        <taxon>Pezizomycotina</taxon>
        <taxon>Sordariomycetes</taxon>
        <taxon>Sordariomycetidae</taxon>
        <taxon>Sordariales</taxon>
        <taxon>Schizotheciaceae</taxon>
        <taxon>Schizothecium</taxon>
    </lineage>
</organism>
<dbReference type="GO" id="GO:0019748">
    <property type="term" value="P:secondary metabolic process"/>
    <property type="evidence" value="ECO:0007669"/>
    <property type="project" value="TreeGrafter"/>
</dbReference>
<evidence type="ECO:0000256" key="2">
    <source>
        <dbReference type="SAM" id="MobiDB-lite"/>
    </source>
</evidence>
<dbReference type="Gene3D" id="3.40.50.1820">
    <property type="entry name" value="alpha/beta hydrolase"/>
    <property type="match status" value="1"/>
</dbReference>
<dbReference type="AlphaFoldDB" id="A0AA40KBW4"/>
<evidence type="ECO:0000259" key="3">
    <source>
        <dbReference type="Pfam" id="PF03959"/>
    </source>
</evidence>
<feature type="domain" description="Serine hydrolase" evidence="3">
    <location>
        <begin position="1"/>
        <end position="147"/>
    </location>
</feature>
<feature type="compositionally biased region" description="Low complexity" evidence="2">
    <location>
        <begin position="162"/>
        <end position="173"/>
    </location>
</feature>
<dbReference type="InterPro" id="IPR050593">
    <property type="entry name" value="LovG"/>
</dbReference>